<dbReference type="SMART" id="SM00530">
    <property type="entry name" value="HTH_XRE"/>
    <property type="match status" value="1"/>
</dbReference>
<comment type="caution">
    <text evidence="2">The sequence shown here is derived from an EMBL/GenBank/DDBJ whole genome shotgun (WGS) entry which is preliminary data.</text>
</comment>
<reference evidence="2 3" key="1">
    <citation type="submission" date="2020-08" db="EMBL/GenBank/DDBJ databases">
        <title>Sequencing the genomes of 1000 actinobacteria strains.</title>
        <authorList>
            <person name="Klenk H.-P."/>
        </authorList>
    </citation>
    <scope>NUCLEOTIDE SEQUENCE [LARGE SCALE GENOMIC DNA]</scope>
    <source>
        <strain evidence="2 3">DSM 105369</strain>
    </source>
</reference>
<dbReference type="InterPro" id="IPR010982">
    <property type="entry name" value="Lambda_DNA-bd_dom_sf"/>
</dbReference>
<gene>
    <name evidence="2" type="ORF">FHU39_000924</name>
</gene>
<feature type="domain" description="HTH cro/C1-type" evidence="1">
    <location>
        <begin position="13"/>
        <end position="68"/>
    </location>
</feature>
<dbReference type="RefSeq" id="WP_183319276.1">
    <property type="nucleotide sequence ID" value="NZ_JACHVQ010000001.1"/>
</dbReference>
<keyword evidence="3" id="KW-1185">Reference proteome</keyword>
<organism evidence="2 3">
    <name type="scientific">Flexivirga oryzae</name>
    <dbReference type="NCBI Taxonomy" id="1794944"/>
    <lineage>
        <taxon>Bacteria</taxon>
        <taxon>Bacillati</taxon>
        <taxon>Actinomycetota</taxon>
        <taxon>Actinomycetes</taxon>
        <taxon>Micrococcales</taxon>
        <taxon>Dermacoccaceae</taxon>
        <taxon>Flexivirga</taxon>
    </lineage>
</organism>
<dbReference type="SUPFAM" id="SSF47413">
    <property type="entry name" value="lambda repressor-like DNA-binding domains"/>
    <property type="match status" value="1"/>
</dbReference>
<name>A0A839MZP9_9MICO</name>
<evidence type="ECO:0000313" key="2">
    <source>
        <dbReference type="EMBL" id="MBB2890940.1"/>
    </source>
</evidence>
<evidence type="ECO:0000313" key="3">
    <source>
        <dbReference type="Proteomes" id="UP000559182"/>
    </source>
</evidence>
<accession>A0A839MZP9</accession>
<dbReference type="Proteomes" id="UP000559182">
    <property type="component" value="Unassembled WGS sequence"/>
</dbReference>
<protein>
    <submittedName>
        <fullName evidence="2">Transcriptional regulator with XRE-family HTH domain</fullName>
    </submittedName>
</protein>
<sequence>MNLERAAELGTYFKRKRHEARLSTYDVSEKAGVIQSQVVRIENGQIRSPAPDTLQRIAEVLKAPLADVFALAGYPLPKGLPGLRPYMRAKYRTMSPEALDEIEAFVAKLATQHDLSGPASGEDEQ</sequence>
<proteinExistence type="predicted"/>
<dbReference type="EMBL" id="JACHVQ010000001">
    <property type="protein sequence ID" value="MBB2890940.1"/>
    <property type="molecule type" value="Genomic_DNA"/>
</dbReference>
<dbReference type="Gene3D" id="1.10.260.40">
    <property type="entry name" value="lambda repressor-like DNA-binding domains"/>
    <property type="match status" value="1"/>
</dbReference>
<dbReference type="AlphaFoldDB" id="A0A839MZP9"/>
<dbReference type="PROSITE" id="PS50943">
    <property type="entry name" value="HTH_CROC1"/>
    <property type="match status" value="1"/>
</dbReference>
<dbReference type="CDD" id="cd00093">
    <property type="entry name" value="HTH_XRE"/>
    <property type="match status" value="1"/>
</dbReference>
<dbReference type="Pfam" id="PF13560">
    <property type="entry name" value="HTH_31"/>
    <property type="match status" value="1"/>
</dbReference>
<evidence type="ECO:0000259" key="1">
    <source>
        <dbReference type="PROSITE" id="PS50943"/>
    </source>
</evidence>
<dbReference type="GO" id="GO:0003677">
    <property type="term" value="F:DNA binding"/>
    <property type="evidence" value="ECO:0007669"/>
    <property type="project" value="InterPro"/>
</dbReference>
<dbReference type="InterPro" id="IPR001387">
    <property type="entry name" value="Cro/C1-type_HTH"/>
</dbReference>